<dbReference type="Gene3D" id="1.20.5.1930">
    <property type="match status" value="1"/>
</dbReference>
<feature type="coiled-coil region" evidence="19">
    <location>
        <begin position="304"/>
        <end position="331"/>
    </location>
</feature>
<dbReference type="SUPFAM" id="SSF48452">
    <property type="entry name" value="TPR-like"/>
    <property type="match status" value="1"/>
</dbReference>
<protein>
    <recommendedName>
        <fullName evidence="5">Oxygen sensor histidine kinase NreB</fullName>
        <ecNumber evidence="4">2.7.13.3</ecNumber>
    </recommendedName>
    <alternativeName>
        <fullName evidence="18">Nitrogen regulation protein B</fullName>
    </alternativeName>
</protein>
<evidence type="ECO:0000256" key="8">
    <source>
        <dbReference type="ARBA" id="ARBA00022553"/>
    </source>
</evidence>
<feature type="coiled-coil region" evidence="19">
    <location>
        <begin position="411"/>
        <end position="445"/>
    </location>
</feature>
<dbReference type="SUPFAM" id="SSF55874">
    <property type="entry name" value="ATPase domain of HSP90 chaperone/DNA topoisomerase II/histidine kinase"/>
    <property type="match status" value="1"/>
</dbReference>
<keyword evidence="20" id="KW-1133">Transmembrane helix</keyword>
<evidence type="ECO:0000256" key="20">
    <source>
        <dbReference type="SAM" id="Phobius"/>
    </source>
</evidence>
<keyword evidence="19" id="KW-0175">Coiled coil</keyword>
<organism evidence="22 23">
    <name type="scientific">Flavobacterium cerinum</name>
    <dbReference type="NCBI Taxonomy" id="2502784"/>
    <lineage>
        <taxon>Bacteria</taxon>
        <taxon>Pseudomonadati</taxon>
        <taxon>Bacteroidota</taxon>
        <taxon>Flavobacteriia</taxon>
        <taxon>Flavobacteriales</taxon>
        <taxon>Flavobacteriaceae</taxon>
        <taxon>Flavobacterium</taxon>
    </lineage>
</organism>
<dbReference type="GO" id="GO:0005737">
    <property type="term" value="C:cytoplasm"/>
    <property type="evidence" value="ECO:0007669"/>
    <property type="project" value="UniProtKB-SubCell"/>
</dbReference>
<dbReference type="GO" id="GO:0046983">
    <property type="term" value="F:protein dimerization activity"/>
    <property type="evidence" value="ECO:0007669"/>
    <property type="project" value="InterPro"/>
</dbReference>
<reference evidence="22 23" key="1">
    <citation type="submission" date="2019-01" db="EMBL/GenBank/DDBJ databases">
        <title>Flavobacterium sp. nov.,isolated from freshwater.</title>
        <authorList>
            <person name="Zhang R."/>
            <person name="Du Z.-J."/>
        </authorList>
    </citation>
    <scope>NUCLEOTIDE SEQUENCE [LARGE SCALE GENOMIC DNA]</scope>
    <source>
        <strain evidence="22 23">1E403</strain>
    </source>
</reference>
<evidence type="ECO:0000256" key="1">
    <source>
        <dbReference type="ARBA" id="ARBA00000085"/>
    </source>
</evidence>
<evidence type="ECO:0000256" key="3">
    <source>
        <dbReference type="ARBA" id="ARBA00004496"/>
    </source>
</evidence>
<keyword evidence="9" id="KW-0808">Transferase</keyword>
<evidence type="ECO:0000259" key="21">
    <source>
        <dbReference type="PROSITE" id="PS50109"/>
    </source>
</evidence>
<evidence type="ECO:0000256" key="19">
    <source>
        <dbReference type="SAM" id="Coils"/>
    </source>
</evidence>
<dbReference type="Gene3D" id="1.25.40.10">
    <property type="entry name" value="Tetratricopeptide repeat domain"/>
    <property type="match status" value="2"/>
</dbReference>
<dbReference type="Pfam" id="PF07730">
    <property type="entry name" value="HisKA_3"/>
    <property type="match status" value="1"/>
</dbReference>
<dbReference type="InterPro" id="IPR050482">
    <property type="entry name" value="Sensor_HK_TwoCompSys"/>
</dbReference>
<dbReference type="InterPro" id="IPR011990">
    <property type="entry name" value="TPR-like_helical_dom_sf"/>
</dbReference>
<proteinExistence type="predicted"/>
<dbReference type="GO" id="GO:0000155">
    <property type="term" value="F:phosphorelay sensor kinase activity"/>
    <property type="evidence" value="ECO:0007669"/>
    <property type="project" value="InterPro"/>
</dbReference>
<evidence type="ECO:0000313" key="22">
    <source>
        <dbReference type="EMBL" id="RWW92196.1"/>
    </source>
</evidence>
<comment type="subcellular location">
    <subcellularLocation>
        <location evidence="3">Cytoplasm</location>
    </subcellularLocation>
</comment>
<dbReference type="Proteomes" id="UP000287527">
    <property type="component" value="Unassembled WGS sequence"/>
</dbReference>
<comment type="cofactor">
    <cofactor evidence="2">
        <name>[4Fe-4S] cluster</name>
        <dbReference type="ChEBI" id="CHEBI:49883"/>
    </cofactor>
</comment>
<dbReference type="OrthoDB" id="9778366at2"/>
<dbReference type="InterPro" id="IPR004358">
    <property type="entry name" value="Sig_transdc_His_kin-like_C"/>
</dbReference>
<evidence type="ECO:0000256" key="7">
    <source>
        <dbReference type="ARBA" id="ARBA00022490"/>
    </source>
</evidence>
<feature type="domain" description="Histidine kinase" evidence="21">
    <location>
        <begin position="505"/>
        <end position="592"/>
    </location>
</feature>
<dbReference type="AlphaFoldDB" id="A0A444GME7"/>
<dbReference type="SMART" id="SM00387">
    <property type="entry name" value="HATPase_c"/>
    <property type="match status" value="1"/>
</dbReference>
<comment type="caution">
    <text evidence="22">The sequence shown here is derived from an EMBL/GenBank/DDBJ whole genome shotgun (WGS) entry which is preliminary data.</text>
</comment>
<dbReference type="PROSITE" id="PS50109">
    <property type="entry name" value="HIS_KIN"/>
    <property type="match status" value="1"/>
</dbReference>
<dbReference type="InterPro" id="IPR036890">
    <property type="entry name" value="HATPase_C_sf"/>
</dbReference>
<keyword evidence="10" id="KW-0479">Metal-binding</keyword>
<accession>A0A444GME7</accession>
<evidence type="ECO:0000256" key="14">
    <source>
        <dbReference type="ARBA" id="ARBA00023004"/>
    </source>
</evidence>
<sequence>MLSKLKIIALLINILFISNAYSQYSKNLVAIEKEINTINQEEVFLKLKKINPNSLQKADKALYNYLLAKSYEFTNEEDKAYQYYLDAKKLYKEIDSIDREMSINLDIAYLIGAQENNKITNVYLNEYIKYAEKKNDPVKKAKGYVEMASFKADNKDYITSFAYYKKAMKVIKNTNNERLKYVINHNIAALYNDNFKKPDSALFYLKNNLDYLNKIHNSPEMCSNYINQAGAYYHLKDHKNAIKYLKQADSIPIDNFSLKTKQYIYEFLYKNYDELKDYPNAYKYLLLNKKFADSVNVTEQNIAMSDIQTKYQTAEKELENTELKSNIKTNRILLYTFTSLLIASVIIAYLVYKNAKRREKISLQEKLIEQQKLDKALKDYELHSIDLMLEGQEKERQRIANDLHDNLGSMLATLKLNFENLKLRKNELKDEENKLYERTDQLIEEAYQKVRRLAHAKNAGVFASEGLIPAIKKLAEKISIPGKLQIQVIPFGFNDRLESTLEIAIFRAVQELSTNIIKHSEATEATIHLTNHEDNINIIIEDNGIGFDSTAINTADGMGLQTIQKKIAQLGGTFTIDTTPRKGTTIIIDIPV</sequence>
<evidence type="ECO:0000256" key="16">
    <source>
        <dbReference type="ARBA" id="ARBA00023014"/>
    </source>
</evidence>
<dbReference type="RefSeq" id="WP_128391060.1">
    <property type="nucleotide sequence ID" value="NZ_SBII01000013.1"/>
</dbReference>
<evidence type="ECO:0000256" key="4">
    <source>
        <dbReference type="ARBA" id="ARBA00012438"/>
    </source>
</evidence>
<evidence type="ECO:0000256" key="11">
    <source>
        <dbReference type="ARBA" id="ARBA00022741"/>
    </source>
</evidence>
<dbReference type="GO" id="GO:0046872">
    <property type="term" value="F:metal ion binding"/>
    <property type="evidence" value="ECO:0007669"/>
    <property type="project" value="UniProtKB-KW"/>
</dbReference>
<keyword evidence="20" id="KW-0812">Transmembrane</keyword>
<keyword evidence="23" id="KW-1185">Reference proteome</keyword>
<evidence type="ECO:0000256" key="6">
    <source>
        <dbReference type="ARBA" id="ARBA00022485"/>
    </source>
</evidence>
<keyword evidence="20" id="KW-0472">Membrane</keyword>
<keyword evidence="14" id="KW-0408">Iron</keyword>
<feature type="transmembrane region" description="Helical" evidence="20">
    <location>
        <begin position="332"/>
        <end position="352"/>
    </location>
</feature>
<dbReference type="Gene3D" id="3.30.565.10">
    <property type="entry name" value="Histidine kinase-like ATPase, C-terminal domain"/>
    <property type="match status" value="1"/>
</dbReference>
<evidence type="ECO:0000256" key="17">
    <source>
        <dbReference type="ARBA" id="ARBA00024827"/>
    </source>
</evidence>
<keyword evidence="12 22" id="KW-0418">Kinase</keyword>
<keyword evidence="7" id="KW-0963">Cytoplasm</keyword>
<evidence type="ECO:0000256" key="15">
    <source>
        <dbReference type="ARBA" id="ARBA00023012"/>
    </source>
</evidence>
<keyword evidence="8" id="KW-0597">Phosphoprotein</keyword>
<dbReference type="PANTHER" id="PTHR24421">
    <property type="entry name" value="NITRATE/NITRITE SENSOR PROTEIN NARX-RELATED"/>
    <property type="match status" value="1"/>
</dbReference>
<dbReference type="InterPro" id="IPR003594">
    <property type="entry name" value="HATPase_dom"/>
</dbReference>
<dbReference type="PANTHER" id="PTHR24421:SF10">
    <property type="entry name" value="NITRATE_NITRITE SENSOR PROTEIN NARQ"/>
    <property type="match status" value="1"/>
</dbReference>
<keyword evidence="15" id="KW-0902">Two-component regulatory system</keyword>
<dbReference type="InterPro" id="IPR011712">
    <property type="entry name" value="Sig_transdc_His_kin_sub3_dim/P"/>
</dbReference>
<dbReference type="GO" id="GO:0051539">
    <property type="term" value="F:4 iron, 4 sulfur cluster binding"/>
    <property type="evidence" value="ECO:0007669"/>
    <property type="project" value="UniProtKB-KW"/>
</dbReference>
<keyword evidence="13" id="KW-0067">ATP-binding</keyword>
<evidence type="ECO:0000256" key="18">
    <source>
        <dbReference type="ARBA" id="ARBA00030800"/>
    </source>
</evidence>
<keyword evidence="16" id="KW-0411">Iron-sulfur</keyword>
<comment type="catalytic activity">
    <reaction evidence="1">
        <text>ATP + protein L-histidine = ADP + protein N-phospho-L-histidine.</text>
        <dbReference type="EC" id="2.7.13.3"/>
    </reaction>
</comment>
<keyword evidence="11" id="KW-0547">Nucleotide-binding</keyword>
<dbReference type="InterPro" id="IPR005467">
    <property type="entry name" value="His_kinase_dom"/>
</dbReference>
<dbReference type="GO" id="GO:0005524">
    <property type="term" value="F:ATP binding"/>
    <property type="evidence" value="ECO:0007669"/>
    <property type="project" value="UniProtKB-KW"/>
</dbReference>
<dbReference type="CDD" id="cd16917">
    <property type="entry name" value="HATPase_UhpB-NarQ-NarX-like"/>
    <property type="match status" value="1"/>
</dbReference>
<dbReference type="PRINTS" id="PR00344">
    <property type="entry name" value="BCTRLSENSOR"/>
</dbReference>
<evidence type="ECO:0000256" key="9">
    <source>
        <dbReference type="ARBA" id="ARBA00022679"/>
    </source>
</evidence>
<dbReference type="EMBL" id="SBII01000013">
    <property type="protein sequence ID" value="RWW92196.1"/>
    <property type="molecule type" value="Genomic_DNA"/>
</dbReference>
<evidence type="ECO:0000256" key="10">
    <source>
        <dbReference type="ARBA" id="ARBA00022723"/>
    </source>
</evidence>
<evidence type="ECO:0000256" key="2">
    <source>
        <dbReference type="ARBA" id="ARBA00001966"/>
    </source>
</evidence>
<gene>
    <name evidence="22" type="ORF">EPI11_16355</name>
</gene>
<evidence type="ECO:0000256" key="12">
    <source>
        <dbReference type="ARBA" id="ARBA00022777"/>
    </source>
</evidence>
<dbReference type="Pfam" id="PF02518">
    <property type="entry name" value="HATPase_c"/>
    <property type="match status" value="1"/>
</dbReference>
<evidence type="ECO:0000256" key="13">
    <source>
        <dbReference type="ARBA" id="ARBA00022840"/>
    </source>
</evidence>
<keyword evidence="6" id="KW-0004">4Fe-4S</keyword>
<name>A0A444GME7_9FLAO</name>
<comment type="function">
    <text evidence="17">Member of the two-component regulatory system NreB/NreC involved in the control of dissimilatory nitrate/nitrite reduction in response to oxygen. NreB functions as a direct oxygen sensor histidine kinase which is autophosphorylated, in the absence of oxygen, probably at the conserved histidine residue, and transfers its phosphate group probably to a conserved aspartate residue of NreC. NreB/NreC activates the expression of the nitrate (narGHJI) and nitrite (nir) reductase operons, as well as the putative nitrate transporter gene narT.</text>
</comment>
<evidence type="ECO:0000256" key="5">
    <source>
        <dbReference type="ARBA" id="ARBA00017322"/>
    </source>
</evidence>
<dbReference type="EC" id="2.7.13.3" evidence="4"/>
<evidence type="ECO:0000313" key="23">
    <source>
        <dbReference type="Proteomes" id="UP000287527"/>
    </source>
</evidence>
<dbReference type="GO" id="GO:0016020">
    <property type="term" value="C:membrane"/>
    <property type="evidence" value="ECO:0007669"/>
    <property type="project" value="InterPro"/>
</dbReference>